<evidence type="ECO:0000313" key="3">
    <source>
        <dbReference type="Proteomes" id="UP000245119"/>
    </source>
</evidence>
<gene>
    <name evidence="2" type="ORF">C0Q70_13229</name>
</gene>
<keyword evidence="3" id="KW-1185">Reference proteome</keyword>
<dbReference type="GO" id="GO:0005044">
    <property type="term" value="F:scavenger receptor activity"/>
    <property type="evidence" value="ECO:0007669"/>
    <property type="project" value="InterPro"/>
</dbReference>
<evidence type="ECO:0000313" key="2">
    <source>
        <dbReference type="EMBL" id="PVD25573.1"/>
    </source>
</evidence>
<dbReference type="GO" id="GO:0007157">
    <property type="term" value="P:heterophilic cell-cell adhesion via plasma membrane cell adhesion molecules"/>
    <property type="evidence" value="ECO:0007669"/>
    <property type="project" value="TreeGrafter"/>
</dbReference>
<name>A0A2T7NWN5_POMCA</name>
<protein>
    <submittedName>
        <fullName evidence="2">Uncharacterized protein</fullName>
    </submittedName>
</protein>
<dbReference type="InterPro" id="IPR042635">
    <property type="entry name" value="MEGF10/SREC1/2-like"/>
</dbReference>
<keyword evidence="1" id="KW-0245">EGF-like domain</keyword>
<dbReference type="PANTHER" id="PTHR24043:SF8">
    <property type="entry name" value="EGF-LIKE DOMAIN-CONTAINING PROTEIN"/>
    <property type="match status" value="1"/>
</dbReference>
<dbReference type="OrthoDB" id="6161284at2759"/>
<evidence type="ECO:0000256" key="1">
    <source>
        <dbReference type="ARBA" id="ARBA00022536"/>
    </source>
</evidence>
<reference evidence="2 3" key="1">
    <citation type="submission" date="2018-04" db="EMBL/GenBank/DDBJ databases">
        <title>The genome of golden apple snail Pomacea canaliculata provides insight into stress tolerance and invasive adaptation.</title>
        <authorList>
            <person name="Liu C."/>
            <person name="Liu B."/>
            <person name="Ren Y."/>
            <person name="Zhang Y."/>
            <person name="Wang H."/>
            <person name="Li S."/>
            <person name="Jiang F."/>
            <person name="Yin L."/>
            <person name="Zhang G."/>
            <person name="Qian W."/>
            <person name="Fan W."/>
        </authorList>
    </citation>
    <scope>NUCLEOTIDE SEQUENCE [LARGE SCALE GENOMIC DNA]</scope>
    <source>
        <strain evidence="2">SZHN2017</strain>
        <tissue evidence="2">Muscle</tissue>
    </source>
</reference>
<dbReference type="AlphaFoldDB" id="A0A2T7NWN5"/>
<sequence length="192" mass="20934">MKVQVVGREERSIMVCPHGYYGVNCLKPCGRCIGNTVCNWVTGNCTSGCEEGSYGWRCEESCGECRGGPACEQATGLCDQGCELTYYGTTCKLRCNCSDARPCDQTTGACSACDEGFYGAVCKRRCGNCRSLAKCNPRSGICETGCHDGYSPPYCKRREYFGHATLTPDNYIPSMVENSADYDPPWCSLRPA</sequence>
<accession>A0A2T7NWN5</accession>
<dbReference type="Proteomes" id="UP000245119">
    <property type="component" value="Linkage Group LG8"/>
</dbReference>
<proteinExistence type="predicted"/>
<dbReference type="EMBL" id="PZQS01000008">
    <property type="protein sequence ID" value="PVD25573.1"/>
    <property type="molecule type" value="Genomic_DNA"/>
</dbReference>
<dbReference type="PANTHER" id="PTHR24043">
    <property type="entry name" value="SCAVENGER RECEPTOR CLASS F"/>
    <property type="match status" value="1"/>
</dbReference>
<organism evidence="2 3">
    <name type="scientific">Pomacea canaliculata</name>
    <name type="common">Golden apple snail</name>
    <dbReference type="NCBI Taxonomy" id="400727"/>
    <lineage>
        <taxon>Eukaryota</taxon>
        <taxon>Metazoa</taxon>
        <taxon>Spiralia</taxon>
        <taxon>Lophotrochozoa</taxon>
        <taxon>Mollusca</taxon>
        <taxon>Gastropoda</taxon>
        <taxon>Caenogastropoda</taxon>
        <taxon>Architaenioglossa</taxon>
        <taxon>Ampullarioidea</taxon>
        <taxon>Ampullariidae</taxon>
        <taxon>Pomacea</taxon>
    </lineage>
</organism>
<comment type="caution">
    <text evidence="2">The sequence shown here is derived from an EMBL/GenBank/DDBJ whole genome shotgun (WGS) entry which is preliminary data.</text>
</comment>